<evidence type="ECO:0000313" key="4">
    <source>
        <dbReference type="Proteomes" id="UP001223072"/>
    </source>
</evidence>
<keyword evidence="2" id="KW-0812">Transmembrane</keyword>
<evidence type="ECO:0000313" key="3">
    <source>
        <dbReference type="EMBL" id="MDQ0937355.1"/>
    </source>
</evidence>
<gene>
    <name evidence="3" type="ORF">QFZ49_007330</name>
</gene>
<dbReference type="EMBL" id="JAUSZS010000008">
    <property type="protein sequence ID" value="MDQ0937355.1"/>
    <property type="molecule type" value="Genomic_DNA"/>
</dbReference>
<feature type="transmembrane region" description="Helical" evidence="2">
    <location>
        <begin position="51"/>
        <end position="70"/>
    </location>
</feature>
<evidence type="ECO:0000256" key="1">
    <source>
        <dbReference type="SAM" id="MobiDB-lite"/>
    </source>
</evidence>
<keyword evidence="2" id="KW-1133">Transmembrane helix</keyword>
<comment type="caution">
    <text evidence="3">The sequence shown here is derived from an EMBL/GenBank/DDBJ whole genome shotgun (WGS) entry which is preliminary data.</text>
</comment>
<evidence type="ECO:0000256" key="2">
    <source>
        <dbReference type="SAM" id="Phobius"/>
    </source>
</evidence>
<accession>A0ABU0RZH3</accession>
<reference evidence="3 4" key="1">
    <citation type="submission" date="2023-07" db="EMBL/GenBank/DDBJ databases">
        <title>Comparative genomics of wheat-associated soil bacteria to identify genetic determinants of phenazine resistance.</title>
        <authorList>
            <person name="Mouncey N."/>
        </authorList>
    </citation>
    <scope>NUCLEOTIDE SEQUENCE [LARGE SCALE GENOMIC DNA]</scope>
    <source>
        <strain evidence="3 4">W2I16</strain>
    </source>
</reference>
<dbReference type="Proteomes" id="UP001223072">
    <property type="component" value="Unassembled WGS sequence"/>
</dbReference>
<name>A0ABU0RZH3_9ACTN</name>
<keyword evidence="2" id="KW-0472">Membrane</keyword>
<sequence>MPLATPRIAGVDAACGLALLGMFSVHVFGAFEPDGAPTVAWQSAGGRSSAAFALVAGVGLAFTTGARTPASTGVRSPRSPRGHSPSA</sequence>
<keyword evidence="4" id="KW-1185">Reference proteome</keyword>
<protein>
    <submittedName>
        <fullName evidence="3">Membrane protein</fullName>
    </submittedName>
</protein>
<feature type="compositionally biased region" description="Low complexity" evidence="1">
    <location>
        <begin position="75"/>
        <end position="87"/>
    </location>
</feature>
<proteinExistence type="predicted"/>
<dbReference type="RefSeq" id="WP_307630617.1">
    <property type="nucleotide sequence ID" value="NZ_JAUSZS010000008.1"/>
</dbReference>
<feature type="transmembrane region" description="Helical" evidence="2">
    <location>
        <begin position="12"/>
        <end position="31"/>
    </location>
</feature>
<feature type="region of interest" description="Disordered" evidence="1">
    <location>
        <begin position="66"/>
        <end position="87"/>
    </location>
</feature>
<organism evidence="3 4">
    <name type="scientific">Streptomyces turgidiscabies</name>
    <dbReference type="NCBI Taxonomy" id="85558"/>
    <lineage>
        <taxon>Bacteria</taxon>
        <taxon>Bacillati</taxon>
        <taxon>Actinomycetota</taxon>
        <taxon>Actinomycetes</taxon>
        <taxon>Kitasatosporales</taxon>
        <taxon>Streptomycetaceae</taxon>
        <taxon>Streptomyces</taxon>
    </lineage>
</organism>